<dbReference type="AlphaFoldDB" id="A0A9Q3BJQ3"/>
<feature type="region of interest" description="Disordered" evidence="1">
    <location>
        <begin position="1"/>
        <end position="37"/>
    </location>
</feature>
<dbReference type="Proteomes" id="UP000765509">
    <property type="component" value="Unassembled WGS sequence"/>
</dbReference>
<evidence type="ECO:0000313" key="2">
    <source>
        <dbReference type="EMBL" id="MBW0466333.1"/>
    </source>
</evidence>
<protein>
    <submittedName>
        <fullName evidence="2">Uncharacterized protein</fullName>
    </submittedName>
</protein>
<keyword evidence="3" id="KW-1185">Reference proteome</keyword>
<feature type="compositionally biased region" description="Polar residues" evidence="1">
    <location>
        <begin position="10"/>
        <end position="19"/>
    </location>
</feature>
<evidence type="ECO:0000256" key="1">
    <source>
        <dbReference type="SAM" id="MobiDB-lite"/>
    </source>
</evidence>
<organism evidence="2 3">
    <name type="scientific">Austropuccinia psidii MF-1</name>
    <dbReference type="NCBI Taxonomy" id="1389203"/>
    <lineage>
        <taxon>Eukaryota</taxon>
        <taxon>Fungi</taxon>
        <taxon>Dikarya</taxon>
        <taxon>Basidiomycota</taxon>
        <taxon>Pucciniomycotina</taxon>
        <taxon>Pucciniomycetes</taxon>
        <taxon>Pucciniales</taxon>
        <taxon>Sphaerophragmiaceae</taxon>
        <taxon>Austropuccinia</taxon>
    </lineage>
</organism>
<feature type="compositionally biased region" description="Basic and acidic residues" evidence="1">
    <location>
        <begin position="23"/>
        <end position="36"/>
    </location>
</feature>
<name>A0A9Q3BJQ3_9BASI</name>
<accession>A0A9Q3BJQ3</accession>
<gene>
    <name evidence="2" type="ORF">O181_006048</name>
</gene>
<reference evidence="2" key="1">
    <citation type="submission" date="2021-03" db="EMBL/GenBank/DDBJ databases">
        <title>Draft genome sequence of rust myrtle Austropuccinia psidii MF-1, a brazilian biotype.</title>
        <authorList>
            <person name="Quecine M.C."/>
            <person name="Pachon D.M.R."/>
            <person name="Bonatelli M.L."/>
            <person name="Correr F.H."/>
            <person name="Franceschini L.M."/>
            <person name="Leite T.F."/>
            <person name="Margarido G.R.A."/>
            <person name="Almeida C.A."/>
            <person name="Ferrarezi J.A."/>
            <person name="Labate C.A."/>
        </authorList>
    </citation>
    <scope>NUCLEOTIDE SEQUENCE</scope>
    <source>
        <strain evidence="2">MF-1</strain>
    </source>
</reference>
<comment type="caution">
    <text evidence="2">The sequence shown here is derived from an EMBL/GenBank/DDBJ whole genome shotgun (WGS) entry which is preliminary data.</text>
</comment>
<evidence type="ECO:0000313" key="3">
    <source>
        <dbReference type="Proteomes" id="UP000765509"/>
    </source>
</evidence>
<sequence>MLQLLENRSHSTLQVQKPGNSGRRTETEVEPIKRADITPPSQHSSLLLIIALICPDIRRKSPVLWFILLFKRSSNKRKSSGLSKSRNALLQVPSRKVLYTPGSHQRPALFHELSITRTFTSVPIPVRGPRNMRLFPPNSMPIFYEENGVTGLMEQDLT</sequence>
<proteinExistence type="predicted"/>
<dbReference type="EMBL" id="AVOT02001269">
    <property type="protein sequence ID" value="MBW0466333.1"/>
    <property type="molecule type" value="Genomic_DNA"/>
</dbReference>